<dbReference type="eggNOG" id="COG1426">
    <property type="taxonomic scope" value="Bacteria"/>
</dbReference>
<dbReference type="HOGENOM" id="CLU_055817_1_3_11"/>
<dbReference type="AlphaFoldDB" id="A0A0A0N9G3"/>
<dbReference type="Proteomes" id="UP000281594">
    <property type="component" value="Unassembled WGS sequence"/>
</dbReference>
<dbReference type="STRING" id="1343740.M271_22685"/>
<dbReference type="InterPro" id="IPR001387">
    <property type="entry name" value="Cro/C1-type_HTH"/>
</dbReference>
<proteinExistence type="predicted"/>
<evidence type="ECO:0000259" key="1">
    <source>
        <dbReference type="PROSITE" id="PS50943"/>
    </source>
</evidence>
<gene>
    <name evidence="2" type="ORF">D3C57_120860</name>
</gene>
<name>A0A0A0N9G3_STRRN</name>
<dbReference type="InterPro" id="IPR043917">
    <property type="entry name" value="DUF5753"/>
</dbReference>
<dbReference type="Pfam" id="PF19054">
    <property type="entry name" value="DUF5753"/>
    <property type="match status" value="1"/>
</dbReference>
<organism evidence="2 3">
    <name type="scientific">Streptomyces rapamycinicus (strain ATCC 29253 / DSM 41530 / NRRL 5491 / AYB-994)</name>
    <name type="common">Streptomyces hygroscopicus (strain ATCC 29253)</name>
    <dbReference type="NCBI Taxonomy" id="1343740"/>
    <lineage>
        <taxon>Bacteria</taxon>
        <taxon>Bacillati</taxon>
        <taxon>Actinomycetota</taxon>
        <taxon>Actinomycetes</taxon>
        <taxon>Kitasatosporales</taxon>
        <taxon>Streptomycetaceae</taxon>
        <taxon>Streptomyces</taxon>
        <taxon>Streptomyces violaceusniger group</taxon>
    </lineage>
</organism>
<protein>
    <submittedName>
        <fullName evidence="2">XRE family transcriptional regulator</fullName>
    </submittedName>
</protein>
<dbReference type="EMBL" id="QYCY01000001">
    <property type="protein sequence ID" value="RLV80875.1"/>
    <property type="molecule type" value="Genomic_DNA"/>
</dbReference>
<dbReference type="InterPro" id="IPR010982">
    <property type="entry name" value="Lambda_DNA-bd_dom_sf"/>
</dbReference>
<dbReference type="PROSITE" id="PS50943">
    <property type="entry name" value="HTH_CROC1"/>
    <property type="match status" value="1"/>
</dbReference>
<dbReference type="SMART" id="SM00530">
    <property type="entry name" value="HTH_XRE"/>
    <property type="match status" value="1"/>
</dbReference>
<dbReference type="SUPFAM" id="SSF47413">
    <property type="entry name" value="lambda repressor-like DNA-binding domains"/>
    <property type="match status" value="1"/>
</dbReference>
<comment type="caution">
    <text evidence="2">The sequence shown here is derived from an EMBL/GenBank/DDBJ whole genome shotgun (WGS) entry which is preliminary data.</text>
</comment>
<evidence type="ECO:0000313" key="2">
    <source>
        <dbReference type="EMBL" id="RLV80875.1"/>
    </source>
</evidence>
<dbReference type="CDD" id="cd00093">
    <property type="entry name" value="HTH_XRE"/>
    <property type="match status" value="1"/>
</dbReference>
<dbReference type="RefSeq" id="WP_020869491.1">
    <property type="nucleotide sequence ID" value="NC_022785.1"/>
</dbReference>
<dbReference type="GO" id="GO:0003677">
    <property type="term" value="F:DNA binding"/>
    <property type="evidence" value="ECO:0007669"/>
    <property type="project" value="InterPro"/>
</dbReference>
<dbReference type="Pfam" id="PF13560">
    <property type="entry name" value="HTH_31"/>
    <property type="match status" value="1"/>
</dbReference>
<reference evidence="2 3" key="1">
    <citation type="journal article" date="2018" name="J. Biol. Chem.">
        <title>Discovery of the actinoplanic acid pathway in Streptomyces rapamycinicus reveals a genetically conserved synergism with rapamycin.</title>
        <authorList>
            <person name="Mrak P."/>
            <person name="Krastel P."/>
            <person name="Pivk Lukancic P."/>
            <person name="Tao J."/>
            <person name="Pistorius D."/>
            <person name="Moore C.M."/>
        </authorList>
    </citation>
    <scope>NUCLEOTIDE SEQUENCE [LARGE SCALE GENOMIC DNA]</scope>
    <source>
        <strain evidence="2 3">NRRL 5491</strain>
    </source>
</reference>
<evidence type="ECO:0000313" key="3">
    <source>
        <dbReference type="Proteomes" id="UP000281594"/>
    </source>
</evidence>
<dbReference type="KEGG" id="src:M271_22685"/>
<accession>A0A0A0N9G3</accession>
<feature type="domain" description="HTH cro/C1-type" evidence="1">
    <location>
        <begin position="18"/>
        <end position="73"/>
    </location>
</feature>
<sequence>MALRTNPTERQRRLGAELRRLREQAGLTLHEAGALIDMGRVHLTHIEGGRTAIPSDRLRRLCEGYGCTSAPYIKALVGMADSNGKGWWSAYRKSFPQSALDLAELESGATAMESYETLLIPGLLQTDAYMRALFRSTRPDATQDEIDNLVRFRRARQDVLGAGSSTTFHTVIHEAALRMEVGGSQVMRGQLTRLIRASILPTVTVQVLPFDVGVRGWYSTPFLLLRTGVPGLETVVADHPSARLRLADAESVAHYGATFKELSEGALPPVVADESPMLHEKRDSWGLIQHILYTH</sequence>
<dbReference type="Gene3D" id="1.10.260.40">
    <property type="entry name" value="lambda repressor-like DNA-binding domains"/>
    <property type="match status" value="1"/>
</dbReference>